<feature type="domain" description="HTH araC/xylS-type" evidence="4">
    <location>
        <begin position="192"/>
        <end position="290"/>
    </location>
</feature>
<sequence>MQHVFHIPNLYNDILLDTFHYGCFEKGWSNSNCRHFLYEFIYCAKGSIVQWINGATYSLKRGDFLIIKQGLQHHTLPLVEETELFVFHFDLNNQQVRSIFQMIEDPVVRSGHLQTVSLEKWVDELMKDYKELFLQVGERDTVTRTRLSSSVALLRMQSKVLDLIGQIAEYFLQECNWNYLSMATPAQIEIAHNAAYQLELQALNGVRIFGISSHLGVSRSYLCESFKLVYGISPKEYLSKILMRHAKNELQNSTLSIEKIAEKLHYSSAAHFSKAFRSNEGITPSHYRNLTRSNFISFSRT</sequence>
<reference evidence="5 6" key="1">
    <citation type="submission" date="2015-08" db="EMBL/GenBank/DDBJ databases">
        <title>Draft genome sequence of cellulolytic and xylanolytic Paenibacillus sp. A59, isolated from a decaying forest soil from Patagonia, Argentina.</title>
        <authorList>
            <person name="Ghio S."/>
            <person name="Caceres A.M."/>
            <person name="Talia P."/>
            <person name="Grasso D."/>
            <person name="Campos E."/>
        </authorList>
    </citation>
    <scope>NUCLEOTIDE SEQUENCE [LARGE SCALE GENOMIC DNA]</scope>
    <source>
        <strain evidence="5 6">A59</strain>
    </source>
</reference>
<organism evidence="5 6">
    <name type="scientific">Paenibacillus xylanivorans</name>
    <dbReference type="NCBI Taxonomy" id="1705561"/>
    <lineage>
        <taxon>Bacteria</taxon>
        <taxon>Bacillati</taxon>
        <taxon>Bacillota</taxon>
        <taxon>Bacilli</taxon>
        <taxon>Bacillales</taxon>
        <taxon>Paenibacillaceae</taxon>
        <taxon>Paenibacillus</taxon>
    </lineage>
</organism>
<dbReference type="InterPro" id="IPR018060">
    <property type="entry name" value="HTH_AraC"/>
</dbReference>
<dbReference type="PANTHER" id="PTHR43280:SF28">
    <property type="entry name" value="HTH-TYPE TRANSCRIPTIONAL ACTIVATOR RHAS"/>
    <property type="match status" value="1"/>
</dbReference>
<dbReference type="OrthoDB" id="1975977at2"/>
<comment type="caution">
    <text evidence="5">The sequence shown here is derived from an EMBL/GenBank/DDBJ whole genome shotgun (WGS) entry which is preliminary data.</text>
</comment>
<proteinExistence type="predicted"/>
<dbReference type="PANTHER" id="PTHR43280">
    <property type="entry name" value="ARAC-FAMILY TRANSCRIPTIONAL REGULATOR"/>
    <property type="match status" value="1"/>
</dbReference>
<dbReference type="GO" id="GO:0003700">
    <property type="term" value="F:DNA-binding transcription factor activity"/>
    <property type="evidence" value="ECO:0007669"/>
    <property type="project" value="InterPro"/>
</dbReference>
<dbReference type="SUPFAM" id="SSF46689">
    <property type="entry name" value="Homeodomain-like"/>
    <property type="match status" value="1"/>
</dbReference>
<evidence type="ECO:0000256" key="3">
    <source>
        <dbReference type="ARBA" id="ARBA00023163"/>
    </source>
</evidence>
<protein>
    <recommendedName>
        <fullName evidence="4">HTH araC/xylS-type domain-containing protein</fullName>
    </recommendedName>
</protein>
<dbReference type="InterPro" id="IPR014710">
    <property type="entry name" value="RmlC-like_jellyroll"/>
</dbReference>
<name>A0A0M9BS72_9BACL</name>
<dbReference type="Gene3D" id="1.10.10.60">
    <property type="entry name" value="Homeodomain-like"/>
    <property type="match status" value="2"/>
</dbReference>
<dbReference type="Pfam" id="PF12833">
    <property type="entry name" value="HTH_18"/>
    <property type="match status" value="1"/>
</dbReference>
<evidence type="ECO:0000256" key="2">
    <source>
        <dbReference type="ARBA" id="ARBA00023125"/>
    </source>
</evidence>
<dbReference type="AlphaFoldDB" id="A0A0M9BS72"/>
<dbReference type="InterPro" id="IPR009057">
    <property type="entry name" value="Homeodomain-like_sf"/>
</dbReference>
<keyword evidence="2" id="KW-0238">DNA-binding</keyword>
<dbReference type="RefSeq" id="WP_053779395.1">
    <property type="nucleotide sequence ID" value="NZ_LITU01000029.1"/>
</dbReference>
<dbReference type="PRINTS" id="PR00032">
    <property type="entry name" value="HTHARAC"/>
</dbReference>
<dbReference type="PATRIC" id="fig|1705561.3.peg.91"/>
<dbReference type="InterPro" id="IPR003313">
    <property type="entry name" value="AraC-bd"/>
</dbReference>
<evidence type="ECO:0000259" key="4">
    <source>
        <dbReference type="PROSITE" id="PS01124"/>
    </source>
</evidence>
<dbReference type="PROSITE" id="PS01124">
    <property type="entry name" value="HTH_ARAC_FAMILY_2"/>
    <property type="match status" value="1"/>
</dbReference>
<dbReference type="EMBL" id="LITU01000029">
    <property type="protein sequence ID" value="KOY17943.1"/>
    <property type="molecule type" value="Genomic_DNA"/>
</dbReference>
<accession>A0A0M9BS72</accession>
<gene>
    <name evidence="5" type="ORF">AMS66_03105</name>
</gene>
<evidence type="ECO:0000256" key="1">
    <source>
        <dbReference type="ARBA" id="ARBA00023015"/>
    </source>
</evidence>
<dbReference type="Proteomes" id="UP000037688">
    <property type="component" value="Unassembled WGS sequence"/>
</dbReference>
<dbReference type="SMART" id="SM00342">
    <property type="entry name" value="HTH_ARAC"/>
    <property type="match status" value="1"/>
</dbReference>
<evidence type="ECO:0000313" key="6">
    <source>
        <dbReference type="Proteomes" id="UP000037688"/>
    </source>
</evidence>
<evidence type="ECO:0000313" key="5">
    <source>
        <dbReference type="EMBL" id="KOY17943.1"/>
    </source>
</evidence>
<dbReference type="InterPro" id="IPR020449">
    <property type="entry name" value="Tscrpt_reg_AraC-type_HTH"/>
</dbReference>
<dbReference type="InterPro" id="IPR037923">
    <property type="entry name" value="HTH-like"/>
</dbReference>
<keyword evidence="6" id="KW-1185">Reference proteome</keyword>
<dbReference type="Gene3D" id="2.60.120.10">
    <property type="entry name" value="Jelly Rolls"/>
    <property type="match status" value="1"/>
</dbReference>
<dbReference type="GO" id="GO:0043565">
    <property type="term" value="F:sequence-specific DNA binding"/>
    <property type="evidence" value="ECO:0007669"/>
    <property type="project" value="InterPro"/>
</dbReference>
<dbReference type="Pfam" id="PF02311">
    <property type="entry name" value="AraC_binding"/>
    <property type="match status" value="1"/>
</dbReference>
<keyword evidence="3" id="KW-0804">Transcription</keyword>
<keyword evidence="1" id="KW-0805">Transcription regulation</keyword>
<dbReference type="SUPFAM" id="SSF51215">
    <property type="entry name" value="Regulatory protein AraC"/>
    <property type="match status" value="1"/>
</dbReference>